<dbReference type="SUPFAM" id="SSF47598">
    <property type="entry name" value="Ribbon-helix-helix"/>
    <property type="match status" value="1"/>
</dbReference>
<dbReference type="Pfam" id="PF07878">
    <property type="entry name" value="RHH_5"/>
    <property type="match status" value="1"/>
</dbReference>
<gene>
    <name evidence="2" type="ORF">B9L23_07395</name>
</gene>
<evidence type="ECO:0000313" key="2">
    <source>
        <dbReference type="EMBL" id="OXB94683.1"/>
    </source>
</evidence>
<dbReference type="GO" id="GO:0003677">
    <property type="term" value="F:DNA binding"/>
    <property type="evidence" value="ECO:0007669"/>
    <property type="project" value="UniProtKB-KW"/>
</dbReference>
<dbReference type="Gene3D" id="1.10.1220.10">
    <property type="entry name" value="Met repressor-like"/>
    <property type="match status" value="1"/>
</dbReference>
<reference evidence="2 3" key="1">
    <citation type="submission" date="2017-04" db="EMBL/GenBank/DDBJ databases">
        <title>The genome sequence of Parageobacillus galactosidasius DSM 18751.</title>
        <authorList>
            <person name="Ramaloko W.T."/>
            <person name="Koen N."/>
            <person name="Polliack S."/>
            <person name="Aliyu H."/>
            <person name="Lebre P."/>
            <person name="Mohr T."/>
            <person name="Oswald F."/>
            <person name="Zwick M."/>
            <person name="Neumann A."/>
            <person name="Syldatk C."/>
            <person name="Cowan D."/>
            <person name="De Maayer P."/>
        </authorList>
    </citation>
    <scope>NUCLEOTIDE SEQUENCE [LARGE SCALE GENOMIC DNA]</scope>
    <source>
        <strain evidence="2 3">DSM 18751</strain>
    </source>
</reference>
<sequence length="51" mass="5906">MTISKDNTRTLITIPKELKKQLEEIAKQDNRSFSNLVVKILKDYVRNSSPT</sequence>
<dbReference type="InterPro" id="IPR012869">
    <property type="entry name" value="RHH_5"/>
</dbReference>
<organism evidence="2 3">
    <name type="scientific">Parageobacillus galactosidasius</name>
    <dbReference type="NCBI Taxonomy" id="883812"/>
    <lineage>
        <taxon>Bacteria</taxon>
        <taxon>Bacillati</taxon>
        <taxon>Bacillota</taxon>
        <taxon>Bacilli</taxon>
        <taxon>Bacillales</taxon>
        <taxon>Anoxybacillaceae</taxon>
        <taxon>Parageobacillus</taxon>
    </lineage>
</organism>
<protein>
    <submittedName>
        <fullName evidence="2">DNA-binding protein</fullName>
    </submittedName>
</protein>
<evidence type="ECO:0000313" key="3">
    <source>
        <dbReference type="Proteomes" id="UP000198394"/>
    </source>
</evidence>
<feature type="domain" description="CopG-like ribbon-helix-helix" evidence="1">
    <location>
        <begin position="8"/>
        <end position="46"/>
    </location>
</feature>
<comment type="caution">
    <text evidence="2">The sequence shown here is derived from an EMBL/GenBank/DDBJ whole genome shotgun (WGS) entry which is preliminary data.</text>
</comment>
<dbReference type="Proteomes" id="UP000198394">
    <property type="component" value="Unassembled WGS sequence"/>
</dbReference>
<accession>A0A226QQB0</accession>
<dbReference type="RefSeq" id="WP_089097137.1">
    <property type="nucleotide sequence ID" value="NZ_NDYL01000001.1"/>
</dbReference>
<keyword evidence="2" id="KW-0238">DNA-binding</keyword>
<dbReference type="AlphaFoldDB" id="A0A226QQB0"/>
<proteinExistence type="predicted"/>
<dbReference type="InterPro" id="IPR013321">
    <property type="entry name" value="Arc_rbn_hlx_hlx"/>
</dbReference>
<evidence type="ECO:0000259" key="1">
    <source>
        <dbReference type="Pfam" id="PF07878"/>
    </source>
</evidence>
<dbReference type="InterPro" id="IPR010985">
    <property type="entry name" value="Ribbon_hlx_hlx"/>
</dbReference>
<name>A0A226QQB0_9BACL</name>
<dbReference type="EMBL" id="NDYL01000001">
    <property type="protein sequence ID" value="OXB94683.1"/>
    <property type="molecule type" value="Genomic_DNA"/>
</dbReference>
<keyword evidence="3" id="KW-1185">Reference proteome</keyword>
<dbReference type="GO" id="GO:0006355">
    <property type="term" value="P:regulation of DNA-templated transcription"/>
    <property type="evidence" value="ECO:0007669"/>
    <property type="project" value="InterPro"/>
</dbReference>